<evidence type="ECO:0000256" key="1">
    <source>
        <dbReference type="SAM" id="MobiDB-lite"/>
    </source>
</evidence>
<name>A0A956NB61_UNCEI</name>
<accession>A0A956NB61</accession>
<reference evidence="3" key="1">
    <citation type="submission" date="2020-04" db="EMBL/GenBank/DDBJ databases">
        <authorList>
            <person name="Zhang T."/>
        </authorList>
    </citation>
    <scope>NUCLEOTIDE SEQUENCE</scope>
    <source>
        <strain evidence="3">HKST-UBA02</strain>
    </source>
</reference>
<evidence type="ECO:0000313" key="3">
    <source>
        <dbReference type="EMBL" id="MCA9755756.1"/>
    </source>
</evidence>
<dbReference type="Pfam" id="PF07963">
    <property type="entry name" value="N_methyl"/>
    <property type="match status" value="1"/>
</dbReference>
<feature type="compositionally biased region" description="Polar residues" evidence="1">
    <location>
        <begin position="1"/>
        <end position="12"/>
    </location>
</feature>
<dbReference type="Proteomes" id="UP000739538">
    <property type="component" value="Unassembled WGS sequence"/>
</dbReference>
<comment type="caution">
    <text evidence="3">The sequence shown here is derived from an EMBL/GenBank/DDBJ whole genome shotgun (WGS) entry which is preliminary data.</text>
</comment>
<organism evidence="3 4">
    <name type="scientific">Eiseniibacteriota bacterium</name>
    <dbReference type="NCBI Taxonomy" id="2212470"/>
    <lineage>
        <taxon>Bacteria</taxon>
        <taxon>Candidatus Eiseniibacteriota</taxon>
    </lineage>
</organism>
<keyword evidence="2" id="KW-0812">Transmembrane</keyword>
<proteinExistence type="predicted"/>
<dbReference type="InterPro" id="IPR012902">
    <property type="entry name" value="N_methyl_site"/>
</dbReference>
<evidence type="ECO:0000256" key="2">
    <source>
        <dbReference type="SAM" id="Phobius"/>
    </source>
</evidence>
<reference evidence="3" key="2">
    <citation type="journal article" date="2021" name="Microbiome">
        <title>Successional dynamics and alternative stable states in a saline activated sludge microbial community over 9 years.</title>
        <authorList>
            <person name="Wang Y."/>
            <person name="Ye J."/>
            <person name="Ju F."/>
            <person name="Liu L."/>
            <person name="Boyd J.A."/>
            <person name="Deng Y."/>
            <person name="Parks D.H."/>
            <person name="Jiang X."/>
            <person name="Yin X."/>
            <person name="Woodcroft B.J."/>
            <person name="Tyson G.W."/>
            <person name="Hugenholtz P."/>
            <person name="Polz M.F."/>
            <person name="Zhang T."/>
        </authorList>
    </citation>
    <scope>NUCLEOTIDE SEQUENCE</scope>
    <source>
        <strain evidence="3">HKST-UBA02</strain>
    </source>
</reference>
<feature type="region of interest" description="Disordered" evidence="1">
    <location>
        <begin position="1"/>
        <end position="30"/>
    </location>
</feature>
<protein>
    <submittedName>
        <fullName evidence="3">Prepilin-type N-terminal cleavage/methylation domain-containing protein</fullName>
    </submittedName>
</protein>
<dbReference type="EMBL" id="JAGQHS010000031">
    <property type="protein sequence ID" value="MCA9755756.1"/>
    <property type="molecule type" value="Genomic_DNA"/>
</dbReference>
<dbReference type="NCBIfam" id="TIGR02532">
    <property type="entry name" value="IV_pilin_GFxxxE"/>
    <property type="match status" value="1"/>
</dbReference>
<keyword evidence="2" id="KW-0472">Membrane</keyword>
<gene>
    <name evidence="3" type="ORF">KDA27_08145</name>
</gene>
<evidence type="ECO:0000313" key="4">
    <source>
        <dbReference type="Proteomes" id="UP000739538"/>
    </source>
</evidence>
<keyword evidence="2" id="KW-1133">Transmembrane helix</keyword>
<feature type="transmembrane region" description="Helical" evidence="2">
    <location>
        <begin position="40"/>
        <end position="60"/>
    </location>
</feature>
<feature type="compositionally biased region" description="Basic residues" evidence="1">
    <location>
        <begin position="13"/>
        <end position="29"/>
    </location>
</feature>
<dbReference type="AlphaFoldDB" id="A0A956NB61"/>
<sequence length="174" mass="19100">MTIVTNCPSSVATRRRTRTRPGRRIRPNRNGRDGFTLVETMVAVFLLTIGLLGVSQVFTVSSRHTMNSRKETVANSLAQEIREKIMSETFADVHSIFDGIDTNSGTIAGPAQDWADHVIDRLGIGARGQVDIQLPAERADLEDGMLAVVITLSWYEGETLVELPFEFAIAKIGA</sequence>